<organism evidence="4 5">
    <name type="scientific">Brevundimonas terrae</name>
    <dbReference type="NCBI Taxonomy" id="363631"/>
    <lineage>
        <taxon>Bacteria</taxon>
        <taxon>Pseudomonadati</taxon>
        <taxon>Pseudomonadota</taxon>
        <taxon>Alphaproteobacteria</taxon>
        <taxon>Caulobacterales</taxon>
        <taxon>Caulobacteraceae</taxon>
        <taxon>Brevundimonas</taxon>
    </lineage>
</organism>
<keyword evidence="5" id="KW-1185">Reference proteome</keyword>
<name>A0ABP3IG91_9CAUL</name>
<dbReference type="GO" id="GO:0032259">
    <property type="term" value="P:methylation"/>
    <property type="evidence" value="ECO:0007669"/>
    <property type="project" value="UniProtKB-KW"/>
</dbReference>
<evidence type="ECO:0000256" key="1">
    <source>
        <dbReference type="ARBA" id="ARBA00022603"/>
    </source>
</evidence>
<dbReference type="RefSeq" id="WP_167178150.1">
    <property type="nucleotide sequence ID" value="NZ_BAAAEJ010000009.1"/>
</dbReference>
<dbReference type="PANTHER" id="PTHR43191">
    <property type="entry name" value="RRNA METHYLTRANSFERASE 3"/>
    <property type="match status" value="1"/>
</dbReference>
<gene>
    <name evidence="4" type="ORF">GCM10009093_27140</name>
</gene>
<evidence type="ECO:0000256" key="2">
    <source>
        <dbReference type="ARBA" id="ARBA00022679"/>
    </source>
</evidence>
<dbReference type="PANTHER" id="PTHR43191:SF12">
    <property type="entry name" value="RRNA METHYLASE"/>
    <property type="match status" value="1"/>
</dbReference>
<dbReference type="CDD" id="cd18095">
    <property type="entry name" value="SpoU-like_rRNA-MTase"/>
    <property type="match status" value="1"/>
</dbReference>
<dbReference type="Gene3D" id="3.40.1280.10">
    <property type="match status" value="1"/>
</dbReference>
<feature type="domain" description="tRNA/rRNA methyltransferase SpoU type" evidence="3">
    <location>
        <begin position="126"/>
        <end position="265"/>
    </location>
</feature>
<dbReference type="InterPro" id="IPR001537">
    <property type="entry name" value="SpoU_MeTrfase"/>
</dbReference>
<accession>A0ABP3IG91</accession>
<evidence type="ECO:0000313" key="5">
    <source>
        <dbReference type="Proteomes" id="UP001500791"/>
    </source>
</evidence>
<sequence length="270" mass="29060">MTPILITDPDHIAVQPFRDIKERDLTGREGLFIAEGEVVLNVLLSPASLCEPEAILIAEKRWETLRPLLEQAPHDVPVYLASQEVLNRIAGFDLHRGILAIGRKPEMMSLDLMLDRLGAKPDERRILVVASGIGNHDNMGGIFRNAAAFGAAGVILDAGCCDPFYRKAIRVSVGAVLRTPIVREPTSGEIVTRLQANGYEVLALTPSAQMQLADYRPSPRTAILLGSEGPGLPQAVIDQCLPVGIRMAGGFDSLNVAVTSGIALHQMAFG</sequence>
<dbReference type="Proteomes" id="UP001500791">
    <property type="component" value="Unassembled WGS sequence"/>
</dbReference>
<proteinExistence type="predicted"/>
<dbReference type="InterPro" id="IPR029026">
    <property type="entry name" value="tRNA_m1G_MTases_N"/>
</dbReference>
<comment type="caution">
    <text evidence="4">The sequence shown here is derived from an EMBL/GenBank/DDBJ whole genome shotgun (WGS) entry which is preliminary data.</text>
</comment>
<dbReference type="SUPFAM" id="SSF75217">
    <property type="entry name" value="alpha/beta knot"/>
    <property type="match status" value="1"/>
</dbReference>
<dbReference type="Gene3D" id="3.30.1330.30">
    <property type="match status" value="1"/>
</dbReference>
<evidence type="ECO:0000259" key="3">
    <source>
        <dbReference type="Pfam" id="PF00588"/>
    </source>
</evidence>
<dbReference type="InterPro" id="IPR029064">
    <property type="entry name" value="Ribosomal_eL30-like_sf"/>
</dbReference>
<dbReference type="SUPFAM" id="SSF55315">
    <property type="entry name" value="L30e-like"/>
    <property type="match status" value="1"/>
</dbReference>
<protein>
    <submittedName>
        <fullName evidence="4">RNA methyltransferase</fullName>
    </submittedName>
</protein>
<dbReference type="InterPro" id="IPR051259">
    <property type="entry name" value="rRNA_Methyltransferase"/>
</dbReference>
<dbReference type="InterPro" id="IPR029028">
    <property type="entry name" value="Alpha/beta_knot_MTases"/>
</dbReference>
<keyword evidence="2" id="KW-0808">Transferase</keyword>
<dbReference type="Pfam" id="PF00588">
    <property type="entry name" value="SpoU_methylase"/>
    <property type="match status" value="1"/>
</dbReference>
<reference evidence="5" key="1">
    <citation type="journal article" date="2019" name="Int. J. Syst. Evol. Microbiol.">
        <title>The Global Catalogue of Microorganisms (GCM) 10K type strain sequencing project: providing services to taxonomists for standard genome sequencing and annotation.</title>
        <authorList>
            <consortium name="The Broad Institute Genomics Platform"/>
            <consortium name="The Broad Institute Genome Sequencing Center for Infectious Disease"/>
            <person name="Wu L."/>
            <person name="Ma J."/>
        </authorList>
    </citation>
    <scope>NUCLEOTIDE SEQUENCE [LARGE SCALE GENOMIC DNA]</scope>
    <source>
        <strain evidence="5">JCM 13476</strain>
    </source>
</reference>
<dbReference type="GO" id="GO:0008168">
    <property type="term" value="F:methyltransferase activity"/>
    <property type="evidence" value="ECO:0007669"/>
    <property type="project" value="UniProtKB-KW"/>
</dbReference>
<evidence type="ECO:0000313" key="4">
    <source>
        <dbReference type="EMBL" id="GAA0399166.1"/>
    </source>
</evidence>
<dbReference type="EMBL" id="BAAAEJ010000009">
    <property type="protein sequence ID" value="GAA0399166.1"/>
    <property type="molecule type" value="Genomic_DNA"/>
</dbReference>
<keyword evidence="1 4" id="KW-0489">Methyltransferase</keyword>